<accession>A0A0D2FZE3</accession>
<keyword evidence="7" id="KW-1015">Disulfide bond</keyword>
<keyword evidence="5" id="KW-0336">GPI-anchor</keyword>
<proteinExistence type="inferred from homology"/>
<keyword evidence="6 10" id="KW-0732">Signal</keyword>
<evidence type="ECO:0000256" key="8">
    <source>
        <dbReference type="ARBA" id="ARBA00023288"/>
    </source>
</evidence>
<keyword evidence="4" id="KW-0964">Secreted</keyword>
<feature type="region of interest" description="Disordered" evidence="9">
    <location>
        <begin position="119"/>
        <end position="167"/>
    </location>
</feature>
<dbReference type="AlphaFoldDB" id="A0A0D2FZE3"/>
<keyword evidence="13" id="KW-1185">Reference proteome</keyword>
<dbReference type="EMBL" id="KN846956">
    <property type="protein sequence ID" value="KIW71855.1"/>
    <property type="molecule type" value="Genomic_DNA"/>
</dbReference>
<feature type="chain" id="PRO_5002258103" description="CFEM domain-containing protein" evidence="10">
    <location>
        <begin position="23"/>
        <end position="243"/>
    </location>
</feature>
<keyword evidence="8" id="KW-0449">Lipoprotein</keyword>
<organism evidence="12 13">
    <name type="scientific">Phialophora macrospora</name>
    <dbReference type="NCBI Taxonomy" id="1851006"/>
    <lineage>
        <taxon>Eukaryota</taxon>
        <taxon>Fungi</taxon>
        <taxon>Dikarya</taxon>
        <taxon>Ascomycota</taxon>
        <taxon>Pezizomycotina</taxon>
        <taxon>Eurotiomycetes</taxon>
        <taxon>Chaetothyriomycetidae</taxon>
        <taxon>Chaetothyriales</taxon>
        <taxon>Herpotrichiellaceae</taxon>
        <taxon>Phialophora</taxon>
    </lineage>
</organism>
<evidence type="ECO:0000256" key="5">
    <source>
        <dbReference type="ARBA" id="ARBA00022622"/>
    </source>
</evidence>
<keyword evidence="5" id="KW-0472">Membrane</keyword>
<dbReference type="InterPro" id="IPR008427">
    <property type="entry name" value="Extracellular_membr_CFEM_dom"/>
</dbReference>
<evidence type="ECO:0000313" key="12">
    <source>
        <dbReference type="EMBL" id="KIW71855.1"/>
    </source>
</evidence>
<protein>
    <recommendedName>
        <fullName evidence="11">CFEM domain-containing protein</fullName>
    </recommendedName>
</protein>
<evidence type="ECO:0000256" key="3">
    <source>
        <dbReference type="ARBA" id="ARBA00010031"/>
    </source>
</evidence>
<dbReference type="Pfam" id="PF05730">
    <property type="entry name" value="CFEM"/>
    <property type="match status" value="1"/>
</dbReference>
<dbReference type="HOGENOM" id="CLU_1214631_0_0_1"/>
<dbReference type="Proteomes" id="UP000054266">
    <property type="component" value="Unassembled WGS sequence"/>
</dbReference>
<evidence type="ECO:0000256" key="4">
    <source>
        <dbReference type="ARBA" id="ARBA00022525"/>
    </source>
</evidence>
<feature type="compositionally biased region" description="Polar residues" evidence="9">
    <location>
        <begin position="125"/>
        <end position="135"/>
    </location>
</feature>
<feature type="domain" description="CFEM" evidence="11">
    <location>
        <begin position="28"/>
        <end position="84"/>
    </location>
</feature>
<evidence type="ECO:0000313" key="13">
    <source>
        <dbReference type="Proteomes" id="UP000054266"/>
    </source>
</evidence>
<comment type="subcellular location">
    <subcellularLocation>
        <location evidence="1">Membrane</location>
        <topology evidence="1">Lipid-anchor</topology>
        <topology evidence="1">GPI-anchor</topology>
    </subcellularLocation>
    <subcellularLocation>
        <location evidence="2">Secreted</location>
    </subcellularLocation>
</comment>
<evidence type="ECO:0000256" key="7">
    <source>
        <dbReference type="ARBA" id="ARBA00023157"/>
    </source>
</evidence>
<evidence type="ECO:0000259" key="11">
    <source>
        <dbReference type="Pfam" id="PF05730"/>
    </source>
</evidence>
<evidence type="ECO:0000256" key="1">
    <source>
        <dbReference type="ARBA" id="ARBA00004589"/>
    </source>
</evidence>
<name>A0A0D2FZE3_9EURO</name>
<sequence>MVSPPSMIRAILVLLCIKWSAAHYEKWEDLPNCAQDCLAQAVNASLAGCTELSLDCFCQNGFATVAFDLCLASDSSCDSDSVKADAESFQGNIFCNPDSDSGFRFTAVKGIETVTLGLSADSDEGTTNANTDQEQTTTTSSPPSSSSLPATVAASATSTTSTSAPVATRTTPGIITSVSTVVVEMSSITSTSRTVTSTSTGPSVTTIVVIAAASSDFMRILDFASNLIMIWVLASVPDICGWP</sequence>
<keyword evidence="5" id="KW-0325">Glycoprotein</keyword>
<evidence type="ECO:0000256" key="6">
    <source>
        <dbReference type="ARBA" id="ARBA00022729"/>
    </source>
</evidence>
<evidence type="ECO:0000256" key="9">
    <source>
        <dbReference type="SAM" id="MobiDB-lite"/>
    </source>
</evidence>
<dbReference type="GO" id="GO:0005576">
    <property type="term" value="C:extracellular region"/>
    <property type="evidence" value="ECO:0007669"/>
    <property type="project" value="UniProtKB-SubCell"/>
</dbReference>
<gene>
    <name evidence="12" type="ORF">PV04_00086</name>
</gene>
<comment type="similarity">
    <text evidence="3">Belongs to the RBT5 family.</text>
</comment>
<reference evidence="12 13" key="1">
    <citation type="submission" date="2015-01" db="EMBL/GenBank/DDBJ databases">
        <title>The Genome Sequence of Capronia semiimmersa CBS27337.</title>
        <authorList>
            <consortium name="The Broad Institute Genomics Platform"/>
            <person name="Cuomo C."/>
            <person name="de Hoog S."/>
            <person name="Gorbushina A."/>
            <person name="Stielow B."/>
            <person name="Teixiera M."/>
            <person name="Abouelleil A."/>
            <person name="Chapman S.B."/>
            <person name="Priest M."/>
            <person name="Young S.K."/>
            <person name="Wortman J."/>
            <person name="Nusbaum C."/>
            <person name="Birren B."/>
        </authorList>
    </citation>
    <scope>NUCLEOTIDE SEQUENCE [LARGE SCALE GENOMIC DNA]</scope>
    <source>
        <strain evidence="12 13">CBS 27337</strain>
    </source>
</reference>
<dbReference type="GO" id="GO:0098552">
    <property type="term" value="C:side of membrane"/>
    <property type="evidence" value="ECO:0007669"/>
    <property type="project" value="UniProtKB-KW"/>
</dbReference>
<feature type="signal peptide" evidence="10">
    <location>
        <begin position="1"/>
        <end position="22"/>
    </location>
</feature>
<evidence type="ECO:0000256" key="10">
    <source>
        <dbReference type="SAM" id="SignalP"/>
    </source>
</evidence>
<evidence type="ECO:0000256" key="2">
    <source>
        <dbReference type="ARBA" id="ARBA00004613"/>
    </source>
</evidence>
<feature type="compositionally biased region" description="Low complexity" evidence="9">
    <location>
        <begin position="136"/>
        <end position="167"/>
    </location>
</feature>